<dbReference type="Proteomes" id="UP000002698">
    <property type="component" value="Chromosome"/>
</dbReference>
<dbReference type="GeneID" id="3701240"/>
<dbReference type="OrthoDB" id="146786at2157"/>
<sequence length="146" mass="15740">MSLRTAVAAPFREEGARKMGESAFVVALSLDRDWFSPDQAKRLVDVAASEGLLERADGDLVASFDPASTTVPEDFAPDESLLQERSTFERVLDELVESGTEKQDAVAGINQLQSELGVTIEAAAVLYAHEHGLDVDDYAATARAEL</sequence>
<dbReference type="EnsemblBacteria" id="CAI48955">
    <property type="protein sequence ID" value="CAI48955"/>
    <property type="gene ID" value="NP_1728A"/>
</dbReference>
<dbReference type="EMBL" id="CR936257">
    <property type="protein sequence ID" value="CAI48955.1"/>
    <property type="molecule type" value="Genomic_DNA"/>
</dbReference>
<dbReference type="InterPro" id="IPR018716">
    <property type="entry name" value="DUF2240"/>
</dbReference>
<gene>
    <name evidence="1" type="ordered locus">NP_1728A</name>
</gene>
<proteinExistence type="predicted"/>
<dbReference type="RefSeq" id="WP_011322588.1">
    <property type="nucleotide sequence ID" value="NC_007426.1"/>
</dbReference>
<evidence type="ECO:0000313" key="2">
    <source>
        <dbReference type="Proteomes" id="UP000002698"/>
    </source>
</evidence>
<dbReference type="HOGENOM" id="CLU_134817_0_0_2"/>
<dbReference type="KEGG" id="nph:NP_1728A"/>
<name>A0A1U7EVC0_NATPD</name>
<dbReference type="Pfam" id="PF09999">
    <property type="entry name" value="DUF2240"/>
    <property type="match status" value="1"/>
</dbReference>
<evidence type="ECO:0000313" key="1">
    <source>
        <dbReference type="EMBL" id="CAI48955.1"/>
    </source>
</evidence>
<reference evidence="1 2" key="1">
    <citation type="journal article" date="2005" name="Genome Res.">
        <title>Living with two extremes: conclusions from the genome sequence of Natronomonas pharaonis.</title>
        <authorList>
            <person name="Falb M."/>
            <person name="Pfeiffer F."/>
            <person name="Palm P."/>
            <person name="Rodewald K."/>
            <person name="Hickmann V."/>
            <person name="Tittor J."/>
            <person name="Oesterhelt D."/>
        </authorList>
    </citation>
    <scope>NUCLEOTIDE SEQUENCE [LARGE SCALE GENOMIC DNA]</scope>
    <source>
        <strain evidence="2">ATCC 35678 / DSM 2160 / CIP 103997 / JCM 8858 / NBRC 14720 / NCIMB 2260 / Gabara</strain>
    </source>
</reference>
<keyword evidence="2" id="KW-1185">Reference proteome</keyword>
<protein>
    <submittedName>
        <fullName evidence="1">DUF2240 family protein</fullName>
    </submittedName>
</protein>
<dbReference type="STRING" id="348780.NP_1728A"/>
<organism evidence="1 2">
    <name type="scientific">Natronomonas pharaonis (strain ATCC 35678 / DSM 2160 / CIP 103997 / JCM 8858 / NBRC 14720 / NCIMB 2260 / Gabara)</name>
    <name type="common">Halobacterium pharaonis</name>
    <dbReference type="NCBI Taxonomy" id="348780"/>
    <lineage>
        <taxon>Archaea</taxon>
        <taxon>Methanobacteriati</taxon>
        <taxon>Methanobacteriota</taxon>
        <taxon>Stenosarchaea group</taxon>
        <taxon>Halobacteria</taxon>
        <taxon>Halobacteriales</taxon>
        <taxon>Natronomonadaceae</taxon>
        <taxon>Natronomonas</taxon>
    </lineage>
</organism>
<accession>A0A1U7EVC0</accession>
<dbReference type="eggNOG" id="arCOG04418">
    <property type="taxonomic scope" value="Archaea"/>
</dbReference>
<dbReference type="AlphaFoldDB" id="A0A1U7EVC0"/>